<dbReference type="Proteomes" id="UP000032180">
    <property type="component" value="Chromosome 3"/>
</dbReference>
<dbReference type="eggNOG" id="ENOG502R4IW">
    <property type="taxonomic scope" value="Eukaryota"/>
</dbReference>
<evidence type="ECO:0000313" key="1">
    <source>
        <dbReference type="EnsemblPlants" id="LPERR03G03620.1"/>
    </source>
</evidence>
<dbReference type="PANTHER" id="PTHR33622">
    <property type="entry name" value="OS03G0724500 PROTEIN"/>
    <property type="match status" value="1"/>
</dbReference>
<dbReference type="EnsemblPlants" id="LPERR03G03620.1">
    <property type="protein sequence ID" value="LPERR03G03620.1"/>
    <property type="gene ID" value="LPERR03G03620"/>
</dbReference>
<reference evidence="2" key="2">
    <citation type="submission" date="2013-12" db="EMBL/GenBank/DDBJ databases">
        <authorList>
            <person name="Yu Y."/>
            <person name="Lee S."/>
            <person name="de Baynast K."/>
            <person name="Wissotski M."/>
            <person name="Liu L."/>
            <person name="Talag J."/>
            <person name="Goicoechea J."/>
            <person name="Angelova A."/>
            <person name="Jetty R."/>
            <person name="Kudrna D."/>
            <person name="Golser W."/>
            <person name="Rivera L."/>
            <person name="Zhang J."/>
            <person name="Wing R."/>
        </authorList>
    </citation>
    <scope>NUCLEOTIDE SEQUENCE</scope>
</reference>
<keyword evidence="2" id="KW-1185">Reference proteome</keyword>
<name>A0A0D9VPM5_9ORYZ</name>
<protein>
    <submittedName>
        <fullName evidence="1">Uncharacterized protein</fullName>
    </submittedName>
</protein>
<dbReference type="AlphaFoldDB" id="A0A0D9VPM5"/>
<organism evidence="1 2">
    <name type="scientific">Leersia perrieri</name>
    <dbReference type="NCBI Taxonomy" id="77586"/>
    <lineage>
        <taxon>Eukaryota</taxon>
        <taxon>Viridiplantae</taxon>
        <taxon>Streptophyta</taxon>
        <taxon>Embryophyta</taxon>
        <taxon>Tracheophyta</taxon>
        <taxon>Spermatophyta</taxon>
        <taxon>Magnoliopsida</taxon>
        <taxon>Liliopsida</taxon>
        <taxon>Poales</taxon>
        <taxon>Poaceae</taxon>
        <taxon>BOP clade</taxon>
        <taxon>Oryzoideae</taxon>
        <taxon>Oryzeae</taxon>
        <taxon>Oryzinae</taxon>
        <taxon>Leersia</taxon>
    </lineage>
</organism>
<reference evidence="1" key="3">
    <citation type="submission" date="2015-04" db="UniProtKB">
        <authorList>
            <consortium name="EnsemblPlants"/>
        </authorList>
    </citation>
    <scope>IDENTIFICATION</scope>
</reference>
<sequence>MEKGAEVMMQKAPEKEATAAAAMGCYRRTVGADATFTERSKDLLRQFKDAPVGDHWVCLKNKVRAAGEYASIRTLFGDTKDGDSSKKPSSAEN</sequence>
<proteinExistence type="predicted"/>
<dbReference type="PANTHER" id="PTHR33622:SF23">
    <property type="entry name" value="EXPRESSED PROTEIN"/>
    <property type="match status" value="1"/>
</dbReference>
<accession>A0A0D9VPM5</accession>
<dbReference type="Gramene" id="LPERR03G03620.1">
    <property type="protein sequence ID" value="LPERR03G03620.1"/>
    <property type="gene ID" value="LPERR03G03620"/>
</dbReference>
<evidence type="ECO:0000313" key="2">
    <source>
        <dbReference type="Proteomes" id="UP000032180"/>
    </source>
</evidence>
<dbReference type="HOGENOM" id="CLU_171345_0_0_1"/>
<reference evidence="1 2" key="1">
    <citation type="submission" date="2012-08" db="EMBL/GenBank/DDBJ databases">
        <title>Oryza genome evolution.</title>
        <authorList>
            <person name="Wing R.A."/>
        </authorList>
    </citation>
    <scope>NUCLEOTIDE SEQUENCE</scope>
</reference>